<evidence type="ECO:0000256" key="1">
    <source>
        <dbReference type="SAM" id="Phobius"/>
    </source>
</evidence>
<keyword evidence="1" id="KW-0812">Transmembrane</keyword>
<accession>A0A067L1I8</accession>
<dbReference type="PANTHER" id="PTHR36350:SF3">
    <property type="entry name" value="TRANSMEMBRANE PROTEIN"/>
    <property type="match status" value="1"/>
</dbReference>
<name>A0A067L1I8_JATCU</name>
<keyword evidence="3" id="KW-1185">Reference proteome</keyword>
<sequence>MLLYVTILQVLEREFFYSIGDSTMVRAVAAIATSIVIIASTYIACRFAKRACDKGKRKEKVFKRSVSVGALHGGKLAMERLIHYQHARADAASLNAAESELKALLLEEKPDFNKLQTVVAKLEMSGKEAEAVEILEGAVQKAKKGNKSHEAYEIEMLLVEMLIYKGDYKKALNCDCLSDHEEISDARRPLYKAIIYIMLDYPKEEASKNWEEFTEVRTHFQIFQSPPCTVDEQFQKDITNFNEFDKIVKMLKKDITKAHSIQRSKSSN</sequence>
<evidence type="ECO:0000313" key="2">
    <source>
        <dbReference type="EMBL" id="KDP37974.1"/>
    </source>
</evidence>
<reference evidence="2 3" key="1">
    <citation type="journal article" date="2014" name="PLoS ONE">
        <title>Global Analysis of Gene Expression Profiles in Physic Nut (Jatropha curcas L.) Seedlings Exposed to Salt Stress.</title>
        <authorList>
            <person name="Zhang L."/>
            <person name="Zhang C."/>
            <person name="Wu P."/>
            <person name="Chen Y."/>
            <person name="Li M."/>
            <person name="Jiang H."/>
            <person name="Wu G."/>
        </authorList>
    </citation>
    <scope>NUCLEOTIDE SEQUENCE [LARGE SCALE GENOMIC DNA]</scope>
    <source>
        <strain evidence="3">cv. GZQX0401</strain>
        <tissue evidence="2">Young leaves</tissue>
    </source>
</reference>
<gene>
    <name evidence="2" type="ORF">JCGZ_04617</name>
</gene>
<organism evidence="2 3">
    <name type="scientific">Jatropha curcas</name>
    <name type="common">Barbados nut</name>
    <dbReference type="NCBI Taxonomy" id="180498"/>
    <lineage>
        <taxon>Eukaryota</taxon>
        <taxon>Viridiplantae</taxon>
        <taxon>Streptophyta</taxon>
        <taxon>Embryophyta</taxon>
        <taxon>Tracheophyta</taxon>
        <taxon>Spermatophyta</taxon>
        <taxon>Magnoliopsida</taxon>
        <taxon>eudicotyledons</taxon>
        <taxon>Gunneridae</taxon>
        <taxon>Pentapetalae</taxon>
        <taxon>rosids</taxon>
        <taxon>fabids</taxon>
        <taxon>Malpighiales</taxon>
        <taxon>Euphorbiaceae</taxon>
        <taxon>Crotonoideae</taxon>
        <taxon>Jatropheae</taxon>
        <taxon>Jatropha</taxon>
    </lineage>
</organism>
<feature type="transmembrane region" description="Helical" evidence="1">
    <location>
        <begin position="27"/>
        <end position="48"/>
    </location>
</feature>
<dbReference type="AlphaFoldDB" id="A0A067L1I8"/>
<keyword evidence="1" id="KW-0472">Membrane</keyword>
<dbReference type="EMBL" id="KK914370">
    <property type="protein sequence ID" value="KDP37974.1"/>
    <property type="molecule type" value="Genomic_DNA"/>
</dbReference>
<dbReference type="Proteomes" id="UP000027138">
    <property type="component" value="Unassembled WGS sequence"/>
</dbReference>
<keyword evidence="1" id="KW-1133">Transmembrane helix</keyword>
<dbReference type="PANTHER" id="PTHR36350">
    <property type="entry name" value="TRANSMEMBRANE PROTEIN"/>
    <property type="match status" value="1"/>
</dbReference>
<dbReference type="OrthoDB" id="1425929at2759"/>
<evidence type="ECO:0000313" key="3">
    <source>
        <dbReference type="Proteomes" id="UP000027138"/>
    </source>
</evidence>
<proteinExistence type="predicted"/>
<protein>
    <submittedName>
        <fullName evidence="2">Uncharacterized protein</fullName>
    </submittedName>
</protein>